<evidence type="ECO:0000256" key="2">
    <source>
        <dbReference type="ARBA" id="ARBA00023274"/>
    </source>
</evidence>
<name>A0A507CXN0_9FUNG</name>
<comment type="caution">
    <text evidence="4">The sequence shown here is derived from an EMBL/GenBank/DDBJ whole genome shotgun (WGS) entry which is preliminary data.</text>
</comment>
<dbReference type="Proteomes" id="UP000320475">
    <property type="component" value="Unassembled WGS sequence"/>
</dbReference>
<gene>
    <name evidence="5" type="ORF">SeLEV6574_g03779</name>
    <name evidence="4" type="ORF">SeMB42_g04523</name>
</gene>
<dbReference type="AlphaFoldDB" id="A0A507CXN0"/>
<dbReference type="GO" id="GO:0005762">
    <property type="term" value="C:mitochondrial large ribosomal subunit"/>
    <property type="evidence" value="ECO:0007669"/>
    <property type="project" value="InterPro"/>
</dbReference>
<proteinExistence type="predicted"/>
<dbReference type="PANTHER" id="PTHR28174">
    <property type="entry name" value="54S RIBOSOMAL PROTEIN L36, MITOCHONDRIAL"/>
    <property type="match status" value="1"/>
</dbReference>
<evidence type="ECO:0000313" key="6">
    <source>
        <dbReference type="Proteomes" id="UP000317494"/>
    </source>
</evidence>
<dbReference type="Proteomes" id="UP000317494">
    <property type="component" value="Unassembled WGS sequence"/>
</dbReference>
<protein>
    <recommendedName>
        <fullName evidence="3">Ribosomal protein bL31m N-terminal domain-containing protein</fullName>
    </recommendedName>
</protein>
<dbReference type="EMBL" id="QEAN01000185">
    <property type="protein sequence ID" value="TPX43912.1"/>
    <property type="molecule type" value="Genomic_DNA"/>
</dbReference>
<dbReference type="GO" id="GO:0003735">
    <property type="term" value="F:structural constituent of ribosome"/>
    <property type="evidence" value="ECO:0007669"/>
    <property type="project" value="InterPro"/>
</dbReference>
<sequence length="176" mass="19644">MGVCLNTRGSIFELVAVAVADQDTRPDRLSIHTCETAAGESGRTRGSMMNSTLRLGRLDRLCRGQSPHQHPSLSPQHRCKSTSRSGIPYHVHPYIFHQTVILSDGSIYYQPTTSPKPVLQLTKDPRNHPLWNPSEKRFTDQAGEISKFEQRFAGLGLDDLVLDDVIVPDHTSSKKK</sequence>
<dbReference type="STRING" id="286115.A0A507CXN0"/>
<keyword evidence="6" id="KW-1185">Reference proteome</keyword>
<dbReference type="EMBL" id="QEAM01000136">
    <property type="protein sequence ID" value="TPX45608.1"/>
    <property type="molecule type" value="Genomic_DNA"/>
</dbReference>
<accession>A0A507CXN0</accession>
<reference evidence="6 7" key="1">
    <citation type="journal article" date="2019" name="Sci. Rep.">
        <title>Comparative genomics of chytrid fungi reveal insights into the obligate biotrophic and pathogenic lifestyle of Synchytrium endobioticum.</title>
        <authorList>
            <person name="van de Vossenberg B.T.L.H."/>
            <person name="Warris S."/>
            <person name="Nguyen H.D.T."/>
            <person name="van Gent-Pelzer M.P.E."/>
            <person name="Joly D.L."/>
            <person name="van de Geest H.C."/>
            <person name="Bonants P.J.M."/>
            <person name="Smith D.S."/>
            <person name="Levesque C.A."/>
            <person name="van der Lee T.A.J."/>
        </authorList>
    </citation>
    <scope>NUCLEOTIDE SEQUENCE [LARGE SCALE GENOMIC DNA]</scope>
    <source>
        <strain evidence="5 7">LEV6574</strain>
        <strain evidence="4 6">MB42</strain>
    </source>
</reference>
<dbReference type="GO" id="GO:0032543">
    <property type="term" value="P:mitochondrial translation"/>
    <property type="evidence" value="ECO:0007669"/>
    <property type="project" value="InterPro"/>
</dbReference>
<keyword evidence="2" id="KW-0687">Ribonucleoprotein</keyword>
<dbReference type="Gene3D" id="6.20.130.10">
    <property type="match status" value="1"/>
</dbReference>
<dbReference type="Pfam" id="PF21492">
    <property type="entry name" value="bL31_N"/>
    <property type="match status" value="1"/>
</dbReference>
<evidence type="ECO:0000259" key="3">
    <source>
        <dbReference type="Pfam" id="PF21492"/>
    </source>
</evidence>
<dbReference type="VEuPathDB" id="FungiDB:SeMB42_g04523"/>
<keyword evidence="1" id="KW-0689">Ribosomal protein</keyword>
<evidence type="ECO:0000256" key="1">
    <source>
        <dbReference type="ARBA" id="ARBA00022980"/>
    </source>
</evidence>
<dbReference type="SUPFAM" id="SSF143800">
    <property type="entry name" value="L28p-like"/>
    <property type="match status" value="1"/>
</dbReference>
<dbReference type="InterPro" id="IPR048874">
    <property type="entry name" value="Ribosomal_bL31m_N"/>
</dbReference>
<dbReference type="InterPro" id="IPR034704">
    <property type="entry name" value="Ribosomal_bL28/bL31-like_sf"/>
</dbReference>
<feature type="domain" description="Ribosomal protein bL31m N-terminal" evidence="3">
    <location>
        <begin position="94"/>
        <end position="134"/>
    </location>
</feature>
<evidence type="ECO:0000313" key="5">
    <source>
        <dbReference type="EMBL" id="TPX45608.1"/>
    </source>
</evidence>
<evidence type="ECO:0000313" key="7">
    <source>
        <dbReference type="Proteomes" id="UP000320475"/>
    </source>
</evidence>
<organism evidence="4 6">
    <name type="scientific">Synchytrium endobioticum</name>
    <dbReference type="NCBI Taxonomy" id="286115"/>
    <lineage>
        <taxon>Eukaryota</taxon>
        <taxon>Fungi</taxon>
        <taxon>Fungi incertae sedis</taxon>
        <taxon>Chytridiomycota</taxon>
        <taxon>Chytridiomycota incertae sedis</taxon>
        <taxon>Chytridiomycetes</taxon>
        <taxon>Synchytriales</taxon>
        <taxon>Synchytriaceae</taxon>
        <taxon>Synchytrium</taxon>
    </lineage>
</organism>
<dbReference type="InterPro" id="IPR034600">
    <property type="entry name" value="Ribosomal_bL31m"/>
</dbReference>
<dbReference type="OrthoDB" id="5587740at2759"/>
<evidence type="ECO:0000313" key="4">
    <source>
        <dbReference type="EMBL" id="TPX43912.1"/>
    </source>
</evidence>
<dbReference type="PANTHER" id="PTHR28174:SF1">
    <property type="entry name" value="LARGE RIBOSOMAL SUBUNIT PROTEIN BL31M"/>
    <property type="match status" value="1"/>
</dbReference>